<protein>
    <submittedName>
        <fullName evidence="2">RAM signaling network component</fullName>
    </submittedName>
</protein>
<dbReference type="Proteomes" id="UP000818624">
    <property type="component" value="Chromosome 1"/>
</dbReference>
<dbReference type="Pfam" id="PF10428">
    <property type="entry name" value="SOG2"/>
    <property type="match status" value="1"/>
</dbReference>
<evidence type="ECO:0000256" key="1">
    <source>
        <dbReference type="SAM" id="MobiDB-lite"/>
    </source>
</evidence>
<feature type="region of interest" description="Disordered" evidence="1">
    <location>
        <begin position="1"/>
        <end position="48"/>
    </location>
</feature>
<keyword evidence="3" id="KW-1185">Reference proteome</keyword>
<evidence type="ECO:0000313" key="3">
    <source>
        <dbReference type="Proteomes" id="UP000818624"/>
    </source>
</evidence>
<name>A0ABY8EL34_MALFU</name>
<feature type="compositionally biased region" description="Basic residues" evidence="1">
    <location>
        <begin position="532"/>
        <end position="549"/>
    </location>
</feature>
<organism evidence="2 3">
    <name type="scientific">Malassezia furfur</name>
    <name type="common">Pityriasis versicolor infection agent</name>
    <name type="synonym">Pityrosporum furfur</name>
    <dbReference type="NCBI Taxonomy" id="55194"/>
    <lineage>
        <taxon>Eukaryota</taxon>
        <taxon>Fungi</taxon>
        <taxon>Dikarya</taxon>
        <taxon>Basidiomycota</taxon>
        <taxon>Ustilaginomycotina</taxon>
        <taxon>Malasseziomycetes</taxon>
        <taxon>Malasseziales</taxon>
        <taxon>Malasseziaceae</taxon>
        <taxon>Malassezia</taxon>
    </lineage>
</organism>
<evidence type="ECO:0000313" key="2">
    <source>
        <dbReference type="EMBL" id="WFD46301.1"/>
    </source>
</evidence>
<sequence length="549" mass="60802">MDESRRVRAAGGEETARAVREATENAPPSTPHSMRRANTTATGSATDPVRGLRQLSLPTVGATQAAADAAAAVRRADTQAGSFADGNEPVDAQRVRYFRRLSKLPPQPLDATPTPTAILKFMDAVRGVLFALSQVYHALKQHISVSNDERLIAHFQRLLSLMSISMNMLISALDRLDTATQRGTPDAGIVRGVVEACSESVRTFRRTISMVHSQLPQLEESVDVRFSRTLLLMLYGSMAELRNSSAIMAPNRVEVAQFVAVSTPQDDERAAQPLRLRRTPDFSFDTVDSIGTDMFHASPQASTPLTQRHLRSKGSSISASTRSPAVSPREVRKLYASPLAGGLSPSISLPQLRVRSPSGSVREVPVIDTQLQTTLQQVTTQAAQVWTQLHTHLRSAQPQTDENAKRIRDVDDTCLSTLEQTQRLQSMLARLPKDALRARPPTPECQQLWEEANHFVRVRVSTHAGHYPHLYADQGRRCTLPLPPRPDAYRRRAQPRLLHARRGAPREHAAHVDHVIEYAVGSHFHTRDGRCGGRRAAPRGRARRRRAYE</sequence>
<feature type="region of interest" description="Disordered" evidence="1">
    <location>
        <begin position="525"/>
        <end position="549"/>
    </location>
</feature>
<feature type="compositionally biased region" description="Polar residues" evidence="1">
    <location>
        <begin position="36"/>
        <end position="45"/>
    </location>
</feature>
<gene>
    <name evidence="2" type="primary">SOG2</name>
    <name evidence="2" type="ORF">GLX27_000935</name>
</gene>
<dbReference type="InterPro" id="IPR019487">
    <property type="entry name" value="RAM_signalling_pathway_SOG2"/>
</dbReference>
<dbReference type="EMBL" id="CP046234">
    <property type="protein sequence ID" value="WFD46301.1"/>
    <property type="molecule type" value="Genomic_DNA"/>
</dbReference>
<feature type="compositionally biased region" description="Polar residues" evidence="1">
    <location>
        <begin position="313"/>
        <end position="324"/>
    </location>
</feature>
<accession>A0ABY8EL34</accession>
<feature type="compositionally biased region" description="Basic and acidic residues" evidence="1">
    <location>
        <begin position="14"/>
        <end position="23"/>
    </location>
</feature>
<reference evidence="2 3" key="1">
    <citation type="journal article" date="2020" name="Elife">
        <title>Loss of centromere function drives karyotype evolution in closely related Malassezia species.</title>
        <authorList>
            <person name="Sankaranarayanan S.R."/>
            <person name="Ianiri G."/>
            <person name="Coelho M.A."/>
            <person name="Reza M.H."/>
            <person name="Thimmappa B.C."/>
            <person name="Ganguly P."/>
            <person name="Vadnala R.N."/>
            <person name="Sun S."/>
            <person name="Siddharthan R."/>
            <person name="Tellgren-Roth C."/>
            <person name="Dawson T.L."/>
            <person name="Heitman J."/>
            <person name="Sanyal K."/>
        </authorList>
    </citation>
    <scope>NUCLEOTIDE SEQUENCE [LARGE SCALE GENOMIC DNA]</scope>
    <source>
        <strain evidence="2">CBS14141</strain>
    </source>
</reference>
<proteinExistence type="predicted"/>
<feature type="region of interest" description="Disordered" evidence="1">
    <location>
        <begin position="297"/>
        <end position="328"/>
    </location>
</feature>